<accession>A0A380P629</accession>
<reference evidence="2 3" key="1">
    <citation type="submission" date="2018-06" db="EMBL/GenBank/DDBJ databases">
        <authorList>
            <consortium name="Pathogen Informatics"/>
            <person name="Doyle S."/>
        </authorList>
    </citation>
    <scope>NUCLEOTIDE SEQUENCE [LARGE SCALE GENOMIC DNA]</scope>
    <source>
        <strain evidence="2 3">NCTC7807</strain>
    </source>
</reference>
<evidence type="ECO:0000259" key="1">
    <source>
        <dbReference type="Pfam" id="PF00005"/>
    </source>
</evidence>
<sequence>MSTIAPTCADLGFSGPGGTRVLDGFHLSVGPGRTGLTGDNGCGKSTLLKLAAGA</sequence>
<dbReference type="InterPro" id="IPR003439">
    <property type="entry name" value="ABC_transporter-like_ATP-bd"/>
</dbReference>
<dbReference type="InterPro" id="IPR027417">
    <property type="entry name" value="P-loop_NTPase"/>
</dbReference>
<name>A0A380P629_STRGR</name>
<dbReference type="Proteomes" id="UP000254150">
    <property type="component" value="Unassembled WGS sequence"/>
</dbReference>
<dbReference type="SUPFAM" id="SSF52540">
    <property type="entry name" value="P-loop containing nucleoside triphosphate hydrolases"/>
    <property type="match status" value="1"/>
</dbReference>
<evidence type="ECO:0000313" key="3">
    <source>
        <dbReference type="Proteomes" id="UP000254150"/>
    </source>
</evidence>
<gene>
    <name evidence="2" type="ORF">NCTC7807_04330</name>
</gene>
<protein>
    <submittedName>
        <fullName evidence="2">ABC transporter</fullName>
    </submittedName>
</protein>
<evidence type="ECO:0000313" key="2">
    <source>
        <dbReference type="EMBL" id="SUP60264.1"/>
    </source>
</evidence>
<dbReference type="Gene3D" id="3.40.50.300">
    <property type="entry name" value="P-loop containing nucleotide triphosphate hydrolases"/>
    <property type="match status" value="1"/>
</dbReference>
<organism evidence="2 3">
    <name type="scientific">Streptomyces griseus</name>
    <dbReference type="NCBI Taxonomy" id="1911"/>
    <lineage>
        <taxon>Bacteria</taxon>
        <taxon>Bacillati</taxon>
        <taxon>Actinomycetota</taxon>
        <taxon>Actinomycetes</taxon>
        <taxon>Kitasatosporales</taxon>
        <taxon>Streptomycetaceae</taxon>
        <taxon>Streptomyces</taxon>
    </lineage>
</organism>
<dbReference type="EMBL" id="UHID01000007">
    <property type="protein sequence ID" value="SUP60264.1"/>
    <property type="molecule type" value="Genomic_DNA"/>
</dbReference>
<dbReference type="GO" id="GO:0016887">
    <property type="term" value="F:ATP hydrolysis activity"/>
    <property type="evidence" value="ECO:0007669"/>
    <property type="project" value="InterPro"/>
</dbReference>
<feature type="domain" description="ABC transporter" evidence="1">
    <location>
        <begin position="23"/>
        <end position="53"/>
    </location>
</feature>
<proteinExistence type="predicted"/>
<dbReference type="AlphaFoldDB" id="A0A380P629"/>
<dbReference type="Pfam" id="PF00005">
    <property type="entry name" value="ABC_tran"/>
    <property type="match status" value="1"/>
</dbReference>
<dbReference type="GO" id="GO:0005524">
    <property type="term" value="F:ATP binding"/>
    <property type="evidence" value="ECO:0007669"/>
    <property type="project" value="InterPro"/>
</dbReference>